<sequence length="36" mass="4022">MTVYEIVSEKTLAMTSGEVPYNVKLIPCNDKHVVLV</sequence>
<dbReference type="Proteomes" id="UP000501926">
    <property type="component" value="Chromosome"/>
</dbReference>
<reference evidence="3" key="1">
    <citation type="submission" date="2017-10" db="EMBL/GenBank/DDBJ databases">
        <authorList>
            <person name="Frank J."/>
        </authorList>
    </citation>
    <scope>NUCLEOTIDE SEQUENCE [LARGE SCALE GENOMIC DNA]</scope>
</reference>
<dbReference type="Proteomes" id="UP000221734">
    <property type="component" value="Chromosome Kuenenia_stuttgartiensis_MBR1"/>
</dbReference>
<evidence type="ECO:0000313" key="4">
    <source>
        <dbReference type="Proteomes" id="UP000501926"/>
    </source>
</evidence>
<dbReference type="EMBL" id="CP049055">
    <property type="protein sequence ID" value="QII12187.1"/>
    <property type="molecule type" value="Genomic_DNA"/>
</dbReference>
<evidence type="ECO:0000313" key="1">
    <source>
        <dbReference type="EMBL" id="QII12187.1"/>
    </source>
</evidence>
<protein>
    <submittedName>
        <fullName evidence="2">Uncharacterized protein</fullName>
    </submittedName>
</protein>
<dbReference type="AlphaFoldDB" id="A0A2C9CAD0"/>
<evidence type="ECO:0000313" key="2">
    <source>
        <dbReference type="EMBL" id="SOH02523.1"/>
    </source>
</evidence>
<reference evidence="1 4" key="3">
    <citation type="submission" date="2020-02" db="EMBL/GenBank/DDBJ databases">
        <title>Newly sequenced genome of strain CSTR1 showed variability in Candidatus Kuenenia stuttgartiensis genomes.</title>
        <authorList>
            <person name="Ding C."/>
            <person name="Adrian L."/>
        </authorList>
    </citation>
    <scope>NUCLEOTIDE SEQUENCE [LARGE SCALE GENOMIC DNA]</scope>
    <source>
        <strain evidence="1 4">CSTR1</strain>
    </source>
</reference>
<evidence type="ECO:0000313" key="3">
    <source>
        <dbReference type="Proteomes" id="UP000221734"/>
    </source>
</evidence>
<organism evidence="2 3">
    <name type="scientific">Kuenenia stuttgartiensis</name>
    <dbReference type="NCBI Taxonomy" id="174633"/>
    <lineage>
        <taxon>Bacteria</taxon>
        <taxon>Pseudomonadati</taxon>
        <taxon>Planctomycetota</taxon>
        <taxon>Candidatus Brocadiia</taxon>
        <taxon>Candidatus Brocadiales</taxon>
        <taxon>Candidatus Brocadiaceae</taxon>
        <taxon>Candidatus Kuenenia</taxon>
    </lineage>
</organism>
<dbReference type="EMBL" id="LT934425">
    <property type="protein sequence ID" value="SOH02523.1"/>
    <property type="molecule type" value="Genomic_DNA"/>
</dbReference>
<dbReference type="KEGG" id="kst:KSMBR1_0001"/>
<reference evidence="2" key="2">
    <citation type="submission" date="2017-10" db="EMBL/GenBank/DDBJ databases">
        <authorList>
            <person name="Banno H."/>
            <person name="Chua N.-H."/>
        </authorList>
    </citation>
    <scope>NUCLEOTIDE SEQUENCE [LARGE SCALE GENOMIC DNA]</scope>
    <source>
        <strain evidence="2">Kuenenia_mbr1_ru-nijmegen</strain>
    </source>
</reference>
<accession>A0A2C9CAD0</accession>
<gene>
    <name evidence="1" type="ORF">KsCSTR_28080</name>
    <name evidence="2" type="ORF">KSMBR1_0001</name>
</gene>
<name>A0A2C9CAD0_KUEST</name>
<keyword evidence="3" id="KW-1185">Reference proteome</keyword>
<proteinExistence type="predicted"/>